<sequence>MASHPSPPPAHPIPPAPTTISDLDDYLLREIFLRLPNFPSLASAALTCSGFLGAVRSSRAFRRRFRALHAPPLLPRFLAYTIMAFPTSRRPFAGFTHLLDDDDSDWRVDFSNPSAYNGGCMAIKHPIIKQGVWYNPQTMALFLRPKEHHDMPDGTSLGFHTFCSQEDQRPSRVVCVRQDYSWDRLRIAVFSSDTMEWQIFPEIATLLPQGFRRTACTVLDGFICWQTESIMGVYVSEYVFVLKTDTFQFSRMDLPPPLRVVHQKFKIGQTTDGKLCIVDEKECTLSVWILTADDDGVDRFVLHKMFPLHSSFMEVTSCSVEDTISVRLMTVFNGFVYFALRSWKNYVDQFKSPEWFLSLSLETAELKQHLKNRKRPSFHVHPYSAWPPSMEYISVRTHHILEDTWANVDKKVRTHHILEDTWANVDKKEDSKSEVTGKGVDYVGLESTEKDSSVLIKALRSYKEALIKDGDANVAEIEAFSLCIDAEDEKNSLVRKLIGLDELLITVRDRVLRARADSEFADCQFYRQKIEIETESWWQMCKGKLWRAFCAS</sequence>
<dbReference type="STRING" id="4572.M7ZLH5"/>
<dbReference type="AlphaFoldDB" id="M7ZLH5"/>
<dbReference type="OMA" id="HILEDTW"/>
<accession>M7ZLH5</accession>
<name>M7ZLH5_TRIUA</name>
<protein>
    <recommendedName>
        <fullName evidence="1">F-box protein AT5G49610-like beta-propeller domain-containing protein</fullName>
    </recommendedName>
</protein>
<dbReference type="PANTHER" id="PTHR33207">
    <property type="entry name" value="F-BOX DOMAIN CONTAINING PROTEIN-RELATED"/>
    <property type="match status" value="1"/>
</dbReference>
<dbReference type="EMBL" id="KD102467">
    <property type="protein sequence ID" value="EMS60972.1"/>
    <property type="molecule type" value="Genomic_DNA"/>
</dbReference>
<dbReference type="SUPFAM" id="SSF81383">
    <property type="entry name" value="F-box domain"/>
    <property type="match status" value="1"/>
</dbReference>
<proteinExistence type="predicted"/>
<dbReference type="InterPro" id="IPR036047">
    <property type="entry name" value="F-box-like_dom_sf"/>
</dbReference>
<dbReference type="Pfam" id="PF23635">
    <property type="entry name" value="Beta-prop_AT5G49610-like"/>
    <property type="match status" value="1"/>
</dbReference>
<evidence type="ECO:0000259" key="1">
    <source>
        <dbReference type="Pfam" id="PF23635"/>
    </source>
</evidence>
<gene>
    <name evidence="2" type="ORF">TRIUR3_05752</name>
</gene>
<organism evidence="2">
    <name type="scientific">Triticum urartu</name>
    <name type="common">Red wild einkorn</name>
    <name type="synonym">Crithodium urartu</name>
    <dbReference type="NCBI Taxonomy" id="4572"/>
    <lineage>
        <taxon>Eukaryota</taxon>
        <taxon>Viridiplantae</taxon>
        <taxon>Streptophyta</taxon>
        <taxon>Embryophyta</taxon>
        <taxon>Tracheophyta</taxon>
        <taxon>Spermatophyta</taxon>
        <taxon>Magnoliopsida</taxon>
        <taxon>Liliopsida</taxon>
        <taxon>Poales</taxon>
        <taxon>Poaceae</taxon>
        <taxon>BOP clade</taxon>
        <taxon>Pooideae</taxon>
        <taxon>Triticodae</taxon>
        <taxon>Triticeae</taxon>
        <taxon>Triticinae</taxon>
        <taxon>Triticum</taxon>
    </lineage>
</organism>
<evidence type="ECO:0000313" key="2">
    <source>
        <dbReference type="EMBL" id="EMS60972.1"/>
    </source>
</evidence>
<feature type="domain" description="F-box protein AT5G49610-like beta-propeller" evidence="1">
    <location>
        <begin position="145"/>
        <end position="348"/>
    </location>
</feature>
<dbReference type="InterPro" id="IPR056594">
    <property type="entry name" value="AT5G49610-like_b-prop"/>
</dbReference>
<reference evidence="2" key="1">
    <citation type="journal article" date="2013" name="Nature">
        <title>Draft genome of the wheat A-genome progenitor Triticum urartu.</title>
        <authorList>
            <person name="Ling H.Q."/>
            <person name="Zhao S."/>
            <person name="Liu D."/>
            <person name="Wang J."/>
            <person name="Sun H."/>
            <person name="Zhang C."/>
            <person name="Fan H."/>
            <person name="Li D."/>
            <person name="Dong L."/>
            <person name="Tao Y."/>
            <person name="Gao C."/>
            <person name="Wu H."/>
            <person name="Li Y."/>
            <person name="Cui Y."/>
            <person name="Guo X."/>
            <person name="Zheng S."/>
            <person name="Wang B."/>
            <person name="Yu K."/>
            <person name="Liang Q."/>
            <person name="Yang W."/>
            <person name="Lou X."/>
            <person name="Chen J."/>
            <person name="Feng M."/>
            <person name="Jian J."/>
            <person name="Zhang X."/>
            <person name="Luo G."/>
            <person name="Jiang Y."/>
            <person name="Liu J."/>
            <person name="Wang Z."/>
            <person name="Sha Y."/>
            <person name="Zhang B."/>
            <person name="Wu H."/>
            <person name="Tang D."/>
            <person name="Shen Q."/>
            <person name="Xue P."/>
            <person name="Zou S."/>
            <person name="Wang X."/>
            <person name="Liu X."/>
            <person name="Wang F."/>
            <person name="Yang Y."/>
            <person name="An X."/>
            <person name="Dong Z."/>
            <person name="Zhang K."/>
            <person name="Zhang X."/>
            <person name="Luo M.C."/>
            <person name="Dvorak J."/>
            <person name="Tong Y."/>
            <person name="Wang J."/>
            <person name="Yang H."/>
            <person name="Li Z."/>
            <person name="Wang D."/>
            <person name="Zhang A."/>
            <person name="Wang J."/>
        </authorList>
    </citation>
    <scope>NUCLEOTIDE SEQUENCE</scope>
</reference>